<name>A0A915CGH5_PARUN</name>
<keyword evidence="1" id="KW-1185">Reference proteome</keyword>
<evidence type="ECO:0000313" key="2">
    <source>
        <dbReference type="WBParaSite" id="PgR175_g005_t01"/>
    </source>
</evidence>
<dbReference type="WBParaSite" id="PgR175_g005_t01">
    <property type="protein sequence ID" value="PgR175_g005_t01"/>
    <property type="gene ID" value="PgR175_g005"/>
</dbReference>
<sequence>MPTEKLTLHGLKLGSCTAQMSSEAAQEHVVDEWHYMKNNDKNAFVRVKDLNVYTACVRSALDGQRKWNAQVSILRKGTSWVRDAWLANSMWSNRDLLLHGWKLRSHAFLMGLDIFPE</sequence>
<dbReference type="AlphaFoldDB" id="A0A915CGH5"/>
<dbReference type="Proteomes" id="UP000887569">
    <property type="component" value="Unplaced"/>
</dbReference>
<proteinExistence type="predicted"/>
<protein>
    <submittedName>
        <fullName evidence="2">Uncharacterized protein</fullName>
    </submittedName>
</protein>
<dbReference type="PANTHER" id="PTHR31562:SF5">
    <property type="entry name" value="GLYCO_TRANS_2-LIKE DOMAIN-CONTAINING PROTEIN"/>
    <property type="match status" value="1"/>
</dbReference>
<organism evidence="1 2">
    <name type="scientific">Parascaris univalens</name>
    <name type="common">Nematode worm</name>
    <dbReference type="NCBI Taxonomy" id="6257"/>
    <lineage>
        <taxon>Eukaryota</taxon>
        <taxon>Metazoa</taxon>
        <taxon>Ecdysozoa</taxon>
        <taxon>Nematoda</taxon>
        <taxon>Chromadorea</taxon>
        <taxon>Rhabditida</taxon>
        <taxon>Spirurina</taxon>
        <taxon>Ascaridomorpha</taxon>
        <taxon>Ascaridoidea</taxon>
        <taxon>Ascarididae</taxon>
        <taxon>Parascaris</taxon>
    </lineage>
</organism>
<dbReference type="InterPro" id="IPR004988">
    <property type="entry name" value="DUF273"/>
</dbReference>
<accession>A0A915CGH5</accession>
<evidence type="ECO:0000313" key="1">
    <source>
        <dbReference type="Proteomes" id="UP000887569"/>
    </source>
</evidence>
<dbReference type="Pfam" id="PF03314">
    <property type="entry name" value="DUF273"/>
    <property type="match status" value="1"/>
</dbReference>
<reference evidence="2" key="1">
    <citation type="submission" date="2022-11" db="UniProtKB">
        <authorList>
            <consortium name="WormBaseParasite"/>
        </authorList>
    </citation>
    <scope>IDENTIFICATION</scope>
</reference>
<dbReference type="PANTHER" id="PTHR31562">
    <property type="entry name" value="PROTEIN CBG18972"/>
    <property type="match status" value="1"/>
</dbReference>